<reference evidence="2" key="1">
    <citation type="journal article" date="2020" name="mSystems">
        <title>Genome- and Community-Level Interaction Insights into Carbon Utilization and Element Cycling Functions of Hydrothermarchaeota in Hydrothermal Sediment.</title>
        <authorList>
            <person name="Zhou Z."/>
            <person name="Liu Y."/>
            <person name="Xu W."/>
            <person name="Pan J."/>
            <person name="Luo Z.H."/>
            <person name="Li M."/>
        </authorList>
    </citation>
    <scope>NUCLEOTIDE SEQUENCE [LARGE SCALE GENOMIC DNA]</scope>
    <source>
        <strain evidence="2">SpSt-1038</strain>
    </source>
</reference>
<dbReference type="Gene3D" id="3.40.1520.10">
    <property type="entry name" value="Ta1353-like"/>
    <property type="match status" value="1"/>
</dbReference>
<organism evidence="2">
    <name type="scientific">Candidatus Methanosuratincola petrocarbonis</name>
    <name type="common">ex Vanwonterghem et al. 2016</name>
    <dbReference type="NCBI Taxonomy" id="1867261"/>
    <lineage>
        <taxon>Archaea</taxon>
        <taxon>Thermoproteota</taxon>
        <taxon>Methanosuratincolia</taxon>
        <taxon>Candidatus Methanomethylicales</taxon>
        <taxon>Candidatus Methanomethylicaceae</taxon>
        <taxon>Candidatus Methanosuratincola (ex Vanwonterghem et al. 2016)</taxon>
    </lineage>
</organism>
<dbReference type="AlphaFoldDB" id="A0A7J3UZR2"/>
<dbReference type="GO" id="GO:0016740">
    <property type="term" value="F:transferase activity"/>
    <property type="evidence" value="ECO:0007669"/>
    <property type="project" value="UniProtKB-KW"/>
</dbReference>
<dbReference type="InterPro" id="IPR036902">
    <property type="entry name" value="Ta1353-like_sf"/>
</dbReference>
<name>A0A7J3UZR2_9CREN</name>
<dbReference type="EMBL" id="DRVT01000051">
    <property type="protein sequence ID" value="HHI49356.1"/>
    <property type="molecule type" value="Genomic_DNA"/>
</dbReference>
<proteinExistence type="predicted"/>
<feature type="compositionally biased region" description="Basic and acidic residues" evidence="1">
    <location>
        <begin position="136"/>
        <end position="154"/>
    </location>
</feature>
<sequence length="160" mass="17460">MEIKLVQVSVPQGSNIVIGQTHFIKSIEDLYEVMATHAPGAEFGIAFAEASGPCLVRREGNCEDLERAAADACMRIGAGHVFVLIMREAYPISVLNAIKSVQEVCNIFCATANPLWVVVAEAEGKRGVLGVIDGDPPRGVESDTDRESRKEFLRRIGYKR</sequence>
<evidence type="ECO:0000313" key="2">
    <source>
        <dbReference type="EMBL" id="HHI49356.1"/>
    </source>
</evidence>
<protein>
    <submittedName>
        <fullName evidence="2">Adenosine monophosphate-protein transferase</fullName>
    </submittedName>
</protein>
<gene>
    <name evidence="2" type="ORF">ENL91_04205</name>
</gene>
<dbReference type="Pfam" id="PF04008">
    <property type="entry name" value="Adenosine_kin"/>
    <property type="match status" value="1"/>
</dbReference>
<dbReference type="InterPro" id="IPR007153">
    <property type="entry name" value="Adenosine_kinase"/>
</dbReference>
<dbReference type="PANTHER" id="PTHR36155">
    <property type="entry name" value="BLL5354 PROTEIN"/>
    <property type="match status" value="1"/>
</dbReference>
<accession>A0A7J3UZR2</accession>
<keyword evidence="2" id="KW-0808">Transferase</keyword>
<dbReference type="SUPFAM" id="SSF103165">
    <property type="entry name" value="Ta1353-like"/>
    <property type="match status" value="1"/>
</dbReference>
<evidence type="ECO:0000256" key="1">
    <source>
        <dbReference type="SAM" id="MobiDB-lite"/>
    </source>
</evidence>
<dbReference type="PANTHER" id="PTHR36155:SF1">
    <property type="entry name" value="BLL5354 PROTEIN"/>
    <property type="match status" value="1"/>
</dbReference>
<feature type="region of interest" description="Disordered" evidence="1">
    <location>
        <begin position="136"/>
        <end position="160"/>
    </location>
</feature>
<comment type="caution">
    <text evidence="2">The sequence shown here is derived from an EMBL/GenBank/DDBJ whole genome shotgun (WGS) entry which is preliminary data.</text>
</comment>